<accession>A0A8J3BC43</accession>
<dbReference type="Pfam" id="PF02698">
    <property type="entry name" value="DUF218"/>
    <property type="match status" value="1"/>
</dbReference>
<reference evidence="3" key="1">
    <citation type="journal article" date="2014" name="Int. J. Syst. Evol. Microbiol.">
        <title>Complete genome sequence of Corynebacterium casei LMG S-19264T (=DSM 44701T), isolated from a smear-ripened cheese.</title>
        <authorList>
            <consortium name="US DOE Joint Genome Institute (JGI-PGF)"/>
            <person name="Walter F."/>
            <person name="Albersmeier A."/>
            <person name="Kalinowski J."/>
            <person name="Ruckert C."/>
        </authorList>
    </citation>
    <scope>NUCLEOTIDE SEQUENCE</scope>
    <source>
        <strain evidence="3">JCM 3090</strain>
    </source>
</reference>
<gene>
    <name evidence="3" type="ORF">GCM10010123_42960</name>
</gene>
<protein>
    <recommendedName>
        <fullName evidence="2">DUF218 domain-containing protein</fullName>
    </recommendedName>
</protein>
<reference evidence="3" key="2">
    <citation type="submission" date="2020-09" db="EMBL/GenBank/DDBJ databases">
        <authorList>
            <person name="Sun Q."/>
            <person name="Ohkuma M."/>
        </authorList>
    </citation>
    <scope>NUCLEOTIDE SEQUENCE</scope>
    <source>
        <strain evidence="3">JCM 3090</strain>
    </source>
</reference>
<evidence type="ECO:0000313" key="4">
    <source>
        <dbReference type="Proteomes" id="UP000649739"/>
    </source>
</evidence>
<dbReference type="PANTHER" id="PTHR30336">
    <property type="entry name" value="INNER MEMBRANE PROTEIN, PROBABLE PERMEASE"/>
    <property type="match status" value="1"/>
</dbReference>
<proteinExistence type="predicted"/>
<organism evidence="3 4">
    <name type="scientific">Pilimelia anulata</name>
    <dbReference type="NCBI Taxonomy" id="53371"/>
    <lineage>
        <taxon>Bacteria</taxon>
        <taxon>Bacillati</taxon>
        <taxon>Actinomycetota</taxon>
        <taxon>Actinomycetes</taxon>
        <taxon>Micromonosporales</taxon>
        <taxon>Micromonosporaceae</taxon>
        <taxon>Pilimelia</taxon>
    </lineage>
</organism>
<sequence length="261" mass="27431">MHPLGSLRMVSDWPGSPVVRAWHAGLVRLPNRSPLAVGPPRRRGRLLRWVLAVGVAGALAVAAAVGGSVAWIRHAADGRVYDAAAVPAAPVALVLGAQVNPDGSPSGFLAARLAVAADLYARGRVGAVLVSGDHGGWAYDEPGAMAWWLTSRGVPADRVVQDHAGFDTYDSCQRASRVFGVRSAVVVTQSFHLERAVALCAHAGIEATGVGDDTARQYPRQWRWGAMREYGAAVKAAADVLSGRDPIFLGPRETALNPTTP</sequence>
<dbReference type="InterPro" id="IPR003848">
    <property type="entry name" value="DUF218"/>
</dbReference>
<dbReference type="AlphaFoldDB" id="A0A8J3BC43"/>
<evidence type="ECO:0000259" key="2">
    <source>
        <dbReference type="Pfam" id="PF02698"/>
    </source>
</evidence>
<dbReference type="GO" id="GO:0005886">
    <property type="term" value="C:plasma membrane"/>
    <property type="evidence" value="ECO:0007669"/>
    <property type="project" value="TreeGrafter"/>
</dbReference>
<keyword evidence="1" id="KW-0812">Transmembrane</keyword>
<name>A0A8J3BC43_9ACTN</name>
<keyword evidence="1" id="KW-1133">Transmembrane helix</keyword>
<feature type="transmembrane region" description="Helical" evidence="1">
    <location>
        <begin position="49"/>
        <end position="72"/>
    </location>
</feature>
<comment type="caution">
    <text evidence="3">The sequence shown here is derived from an EMBL/GenBank/DDBJ whole genome shotgun (WGS) entry which is preliminary data.</text>
</comment>
<dbReference type="Proteomes" id="UP000649739">
    <property type="component" value="Unassembled WGS sequence"/>
</dbReference>
<evidence type="ECO:0000256" key="1">
    <source>
        <dbReference type="SAM" id="Phobius"/>
    </source>
</evidence>
<feature type="domain" description="DUF218" evidence="2">
    <location>
        <begin position="91"/>
        <end position="230"/>
    </location>
</feature>
<dbReference type="CDD" id="cd06259">
    <property type="entry name" value="YdcF-like"/>
    <property type="match status" value="1"/>
</dbReference>
<dbReference type="InterPro" id="IPR051599">
    <property type="entry name" value="Cell_Envelope_Assoc"/>
</dbReference>
<evidence type="ECO:0000313" key="3">
    <source>
        <dbReference type="EMBL" id="GGK08432.1"/>
    </source>
</evidence>
<dbReference type="EMBL" id="BMQB01000012">
    <property type="protein sequence ID" value="GGK08432.1"/>
    <property type="molecule type" value="Genomic_DNA"/>
</dbReference>
<keyword evidence="1" id="KW-0472">Membrane</keyword>
<keyword evidence="4" id="KW-1185">Reference proteome</keyword>
<dbReference type="PANTHER" id="PTHR30336:SF6">
    <property type="entry name" value="INTEGRAL MEMBRANE PROTEIN"/>
    <property type="match status" value="1"/>
</dbReference>